<organism evidence="5 6">
    <name type="scientific">Nothobranchius furzeri</name>
    <name type="common">Turquoise killifish</name>
    <dbReference type="NCBI Taxonomy" id="105023"/>
    <lineage>
        <taxon>Eukaryota</taxon>
        <taxon>Metazoa</taxon>
        <taxon>Chordata</taxon>
        <taxon>Craniata</taxon>
        <taxon>Vertebrata</taxon>
        <taxon>Euteleostomi</taxon>
        <taxon>Actinopterygii</taxon>
        <taxon>Neopterygii</taxon>
        <taxon>Teleostei</taxon>
        <taxon>Neoteleostei</taxon>
        <taxon>Acanthomorphata</taxon>
        <taxon>Ovalentaria</taxon>
        <taxon>Atherinomorphae</taxon>
        <taxon>Cyprinodontiformes</taxon>
        <taxon>Nothobranchiidae</taxon>
        <taxon>Nothobranchius</taxon>
    </lineage>
</organism>
<dbReference type="SUPFAM" id="SSF54403">
    <property type="entry name" value="Cystatin/monellin"/>
    <property type="match status" value="1"/>
</dbReference>
<evidence type="ECO:0000256" key="3">
    <source>
        <dbReference type="SAM" id="SignalP"/>
    </source>
</evidence>
<keyword evidence="6" id="KW-1185">Reference proteome</keyword>
<dbReference type="InterPro" id="IPR000010">
    <property type="entry name" value="Cystatin_dom"/>
</dbReference>
<evidence type="ECO:0000313" key="5">
    <source>
        <dbReference type="Ensembl" id="ENSNFUP00015014411.1"/>
    </source>
</evidence>
<dbReference type="FunFam" id="3.10.450.10:FF:000004">
    <property type="entry name" value="Cystatin C"/>
    <property type="match status" value="1"/>
</dbReference>
<dbReference type="GO" id="GO:0005615">
    <property type="term" value="C:extracellular space"/>
    <property type="evidence" value="ECO:0007669"/>
    <property type="project" value="TreeGrafter"/>
</dbReference>
<feature type="signal peptide" evidence="3">
    <location>
        <begin position="1"/>
        <end position="18"/>
    </location>
</feature>
<keyword evidence="3" id="KW-0732">Signal</keyword>
<protein>
    <recommendedName>
        <fullName evidence="4">Cystatin domain-containing protein</fullName>
    </recommendedName>
</protein>
<evidence type="ECO:0000313" key="6">
    <source>
        <dbReference type="Proteomes" id="UP000694548"/>
    </source>
</evidence>
<dbReference type="InterPro" id="IPR046350">
    <property type="entry name" value="Cystatin_sf"/>
</dbReference>
<evidence type="ECO:0000256" key="2">
    <source>
        <dbReference type="ARBA" id="ARBA00023157"/>
    </source>
</evidence>
<dbReference type="Gene3D" id="3.10.450.10">
    <property type="match status" value="1"/>
</dbReference>
<evidence type="ECO:0000259" key="4">
    <source>
        <dbReference type="SMART" id="SM00043"/>
    </source>
</evidence>
<dbReference type="GO" id="GO:0031982">
    <property type="term" value="C:vesicle"/>
    <property type="evidence" value="ECO:0007669"/>
    <property type="project" value="TreeGrafter"/>
</dbReference>
<dbReference type="Proteomes" id="UP000694548">
    <property type="component" value="Chromosome sgr03"/>
</dbReference>
<dbReference type="PANTHER" id="PTHR46186">
    <property type="entry name" value="CYSTATIN"/>
    <property type="match status" value="1"/>
</dbReference>
<dbReference type="PANTHER" id="PTHR46186:SF12">
    <property type="entry name" value="CYSTATIN C (AMYLOID ANGIOPATHY AND CEREBRAL HEMORRHAGE)-RELATED"/>
    <property type="match status" value="1"/>
</dbReference>
<name>A0A8C6NNQ8_NOTFU</name>
<dbReference type="Pfam" id="PF00031">
    <property type="entry name" value="Cystatin"/>
    <property type="match status" value="1"/>
</dbReference>
<dbReference type="GeneTree" id="ENSGT01010000223852"/>
<feature type="domain" description="Cystatin" evidence="4">
    <location>
        <begin position="16"/>
        <end position="126"/>
    </location>
</feature>
<accession>A0A8C6NNQ8</accession>
<proteinExistence type="inferred from homology"/>
<reference evidence="5" key="1">
    <citation type="submission" date="2014-08" db="EMBL/GenBank/DDBJ databases">
        <authorList>
            <person name="Senf B."/>
            <person name="Petzold A."/>
            <person name="Downie B.R."/>
            <person name="Koch P."/>
            <person name="Platzer M."/>
        </authorList>
    </citation>
    <scope>NUCLEOTIDE SEQUENCE [LARGE SCALE GENOMIC DNA]</scope>
    <source>
        <strain evidence="5">GRZ</strain>
    </source>
</reference>
<dbReference type="SMART" id="SM00043">
    <property type="entry name" value="CY"/>
    <property type="match status" value="1"/>
</dbReference>
<dbReference type="GO" id="GO:0005737">
    <property type="term" value="C:cytoplasm"/>
    <property type="evidence" value="ECO:0007669"/>
    <property type="project" value="TreeGrafter"/>
</dbReference>
<keyword evidence="2" id="KW-1015">Disulfide bond</keyword>
<reference evidence="5" key="3">
    <citation type="submission" date="2025-09" db="UniProtKB">
        <authorList>
            <consortium name="Ensembl"/>
        </authorList>
    </citation>
    <scope>IDENTIFICATION</scope>
</reference>
<feature type="chain" id="PRO_5034469983" description="Cystatin domain-containing protein" evidence="3">
    <location>
        <begin position="19"/>
        <end position="126"/>
    </location>
</feature>
<comment type="similarity">
    <text evidence="1">Belongs to the cystatin family.</text>
</comment>
<reference evidence="5" key="2">
    <citation type="submission" date="2025-08" db="UniProtKB">
        <authorList>
            <consortium name="Ensembl"/>
        </authorList>
    </citation>
    <scope>IDENTIFICATION</scope>
</reference>
<dbReference type="CDD" id="cd00042">
    <property type="entry name" value="CY"/>
    <property type="match status" value="1"/>
</dbReference>
<dbReference type="GO" id="GO:0004869">
    <property type="term" value="F:cysteine-type endopeptidase inhibitor activity"/>
    <property type="evidence" value="ECO:0007669"/>
    <property type="project" value="InterPro"/>
</dbReference>
<evidence type="ECO:0000256" key="1">
    <source>
        <dbReference type="ARBA" id="ARBA00009403"/>
    </source>
</evidence>
<sequence>RLILVFTVKLTFFKKINALGPANETDVQEVLSFFTIQHNIGTNDIYLHQVREVVHVQAQVVEGTNYILTVNMARSTCKKDDANKDGAKDEECVIQTEPTLAHSYQCKFSVWRRPWLNDTRLVEHKC</sequence>
<dbReference type="AlphaFoldDB" id="A0A8C6NNQ8"/>
<dbReference type="Ensembl" id="ENSNFUT00015015125.1">
    <property type="protein sequence ID" value="ENSNFUP00015014411.1"/>
    <property type="gene ID" value="ENSNFUG00015007004.1"/>
</dbReference>